<reference evidence="9 10" key="1">
    <citation type="submission" date="2018-09" db="EMBL/GenBank/DDBJ databases">
        <title>Discovery and Ecogenomic Context for Candidatus Cryosericales, a Global Caldiserica Order Active in Thawing Permafrost.</title>
        <authorList>
            <person name="Martinez M.A."/>
            <person name="Woodcroft B.J."/>
            <person name="Ignacio Espinoza J.C."/>
            <person name="Zayed A."/>
            <person name="Singleton C.M."/>
            <person name="Boyd J."/>
            <person name="Li Y.-F."/>
            <person name="Purvine S."/>
            <person name="Maughan H."/>
            <person name="Hodgkins S.B."/>
            <person name="Anderson D."/>
            <person name="Sederholm M."/>
            <person name="Temperton B."/>
            <person name="Saleska S.R."/>
            <person name="Tyson G.W."/>
            <person name="Rich V.I."/>
        </authorList>
    </citation>
    <scope>NUCLEOTIDE SEQUENCE [LARGE SCALE GENOMIC DNA]</scope>
    <source>
        <strain evidence="8 10">SMC5</strain>
        <strain evidence="7 9">SMC6</strain>
    </source>
</reference>
<proteinExistence type="inferred from homology"/>
<evidence type="ECO:0000313" key="7">
    <source>
        <dbReference type="EMBL" id="RIE07823.1"/>
    </source>
</evidence>
<dbReference type="Proteomes" id="UP000266489">
    <property type="component" value="Unassembled WGS sequence"/>
</dbReference>
<evidence type="ECO:0000313" key="9">
    <source>
        <dbReference type="Proteomes" id="UP000266260"/>
    </source>
</evidence>
<dbReference type="PANTHER" id="PTHR23291">
    <property type="entry name" value="BAX INHIBITOR-RELATED"/>
    <property type="match status" value="1"/>
</dbReference>
<feature type="transmembrane region" description="Helical" evidence="6">
    <location>
        <begin position="45"/>
        <end position="70"/>
    </location>
</feature>
<organism evidence="7 9">
    <name type="scientific">Candidatus Cryosericum odellii</name>
    <dbReference type="NCBI Taxonomy" id="2290917"/>
    <lineage>
        <taxon>Bacteria</taxon>
        <taxon>Pseudomonadati</taxon>
        <taxon>Caldisericota/Cryosericota group</taxon>
        <taxon>Candidatus Cryosericota</taxon>
        <taxon>Candidatus Cryosericia</taxon>
        <taxon>Candidatus Cryosericales</taxon>
        <taxon>Candidatus Cryosericaceae</taxon>
        <taxon>Candidatus Cryosericum</taxon>
    </lineage>
</organism>
<dbReference type="OrthoDB" id="9793828at2"/>
<dbReference type="CDD" id="cd10432">
    <property type="entry name" value="BI-1-like_bacterial"/>
    <property type="match status" value="1"/>
</dbReference>
<keyword evidence="5 6" id="KW-0472">Membrane</keyword>
<feature type="transmembrane region" description="Helical" evidence="6">
    <location>
        <begin position="137"/>
        <end position="157"/>
    </location>
</feature>
<dbReference type="RefSeq" id="WP_119120010.1">
    <property type="nucleotide sequence ID" value="NZ_QXIT01000091.1"/>
</dbReference>
<protein>
    <submittedName>
        <fullName evidence="7">Bax inhibitor-1/YccA family protein</fullName>
    </submittedName>
</protein>
<sequence>MEYQGTVIRPEDSVRAFFNRVYGWMAGGLALTAAIAWFVGNNQAIQQVIFGNSLVFVLLIVAEFGLVIGLSRAIARMSPQTAGLLFLTYAAVNGIVLSSIFMVYAKGDITMAFVASAGMFLAMSLIGSATRMDLSRVGNIALLGLFGIIGMSIINIFTKSTGLDFLISIIGIVVFLGLTAWDTQKLRRMALSLDPTGDNPITMAGGNPQAEKAAVIGALSLYLDLINLFLFVLRFFGGRRRD</sequence>
<dbReference type="Pfam" id="PF01027">
    <property type="entry name" value="Bax1-I"/>
    <property type="match status" value="1"/>
</dbReference>
<dbReference type="EMBL" id="QXIU01000148">
    <property type="protein sequence ID" value="RIE10322.1"/>
    <property type="molecule type" value="Genomic_DNA"/>
</dbReference>
<dbReference type="Proteomes" id="UP000266260">
    <property type="component" value="Unassembled WGS sequence"/>
</dbReference>
<evidence type="ECO:0000256" key="2">
    <source>
        <dbReference type="ARBA" id="ARBA00010350"/>
    </source>
</evidence>
<evidence type="ECO:0000256" key="1">
    <source>
        <dbReference type="ARBA" id="ARBA00004141"/>
    </source>
</evidence>
<keyword evidence="4 6" id="KW-1133">Transmembrane helix</keyword>
<accession>A0A398CZ52</accession>
<evidence type="ECO:0000313" key="8">
    <source>
        <dbReference type="EMBL" id="RIE10322.1"/>
    </source>
</evidence>
<comment type="similarity">
    <text evidence="2 6">Belongs to the BI1 family.</text>
</comment>
<gene>
    <name evidence="8" type="ORF">SMC5_06150</name>
    <name evidence="7" type="ORF">SMC6_05490</name>
</gene>
<accession>A0A398D510</accession>
<name>A0A398CZ52_9BACT</name>
<keyword evidence="3 6" id="KW-0812">Transmembrane</keyword>
<feature type="transmembrane region" description="Helical" evidence="6">
    <location>
        <begin position="163"/>
        <end position="181"/>
    </location>
</feature>
<feature type="transmembrane region" description="Helical" evidence="6">
    <location>
        <begin position="111"/>
        <end position="130"/>
    </location>
</feature>
<feature type="transmembrane region" description="Helical" evidence="6">
    <location>
        <begin position="213"/>
        <end position="236"/>
    </location>
</feature>
<evidence type="ECO:0000256" key="3">
    <source>
        <dbReference type="ARBA" id="ARBA00022692"/>
    </source>
</evidence>
<comment type="caution">
    <text evidence="7">The sequence shown here is derived from an EMBL/GenBank/DDBJ whole genome shotgun (WGS) entry which is preliminary data.</text>
</comment>
<feature type="transmembrane region" description="Helical" evidence="6">
    <location>
        <begin position="82"/>
        <end position="105"/>
    </location>
</feature>
<keyword evidence="9" id="KW-1185">Reference proteome</keyword>
<evidence type="ECO:0000313" key="10">
    <source>
        <dbReference type="Proteomes" id="UP000266489"/>
    </source>
</evidence>
<evidence type="ECO:0000256" key="4">
    <source>
        <dbReference type="ARBA" id="ARBA00022989"/>
    </source>
</evidence>
<dbReference type="AlphaFoldDB" id="A0A398CZ52"/>
<dbReference type="InterPro" id="IPR006214">
    <property type="entry name" value="Bax_inhibitor_1-related"/>
</dbReference>
<dbReference type="PANTHER" id="PTHR23291:SF50">
    <property type="entry name" value="PROTEIN LIFEGUARD 4"/>
    <property type="match status" value="1"/>
</dbReference>
<evidence type="ECO:0000256" key="5">
    <source>
        <dbReference type="ARBA" id="ARBA00023136"/>
    </source>
</evidence>
<comment type="subcellular location">
    <subcellularLocation>
        <location evidence="1">Membrane</location>
        <topology evidence="1">Multi-pass membrane protein</topology>
    </subcellularLocation>
</comment>
<feature type="transmembrane region" description="Helical" evidence="6">
    <location>
        <begin position="21"/>
        <end position="39"/>
    </location>
</feature>
<evidence type="ECO:0000256" key="6">
    <source>
        <dbReference type="RuleBase" id="RU004379"/>
    </source>
</evidence>
<dbReference type="EMBL" id="QXIT01000091">
    <property type="protein sequence ID" value="RIE07823.1"/>
    <property type="molecule type" value="Genomic_DNA"/>
</dbReference>
<dbReference type="GO" id="GO:0005886">
    <property type="term" value="C:plasma membrane"/>
    <property type="evidence" value="ECO:0007669"/>
    <property type="project" value="TreeGrafter"/>
</dbReference>